<evidence type="ECO:0000256" key="1">
    <source>
        <dbReference type="ARBA" id="ARBA00023015"/>
    </source>
</evidence>
<protein>
    <submittedName>
        <fullName evidence="6">AraC family transcriptional regulator</fullName>
    </submittedName>
</protein>
<keyword evidence="4" id="KW-1133">Transmembrane helix</keyword>
<dbReference type="SUPFAM" id="SSF46689">
    <property type="entry name" value="Homeodomain-like"/>
    <property type="match status" value="1"/>
</dbReference>
<dbReference type="AlphaFoldDB" id="A0A5C7FHQ3"/>
<keyword evidence="1" id="KW-0805">Transcription regulation</keyword>
<dbReference type="SMART" id="SM00342">
    <property type="entry name" value="HTH_ARAC"/>
    <property type="match status" value="1"/>
</dbReference>
<evidence type="ECO:0000313" key="7">
    <source>
        <dbReference type="Proteomes" id="UP000321907"/>
    </source>
</evidence>
<dbReference type="InterPro" id="IPR018060">
    <property type="entry name" value="HTH_AraC"/>
</dbReference>
<dbReference type="Proteomes" id="UP000321907">
    <property type="component" value="Unassembled WGS sequence"/>
</dbReference>
<keyword evidence="7" id="KW-1185">Reference proteome</keyword>
<gene>
    <name evidence="6" type="ORF">FUA23_08635</name>
</gene>
<dbReference type="GO" id="GO:0043565">
    <property type="term" value="F:sequence-specific DNA binding"/>
    <property type="evidence" value="ECO:0007669"/>
    <property type="project" value="InterPro"/>
</dbReference>
<evidence type="ECO:0000256" key="2">
    <source>
        <dbReference type="ARBA" id="ARBA00023125"/>
    </source>
</evidence>
<feature type="transmembrane region" description="Helical" evidence="4">
    <location>
        <begin position="12"/>
        <end position="31"/>
    </location>
</feature>
<keyword evidence="4" id="KW-0812">Transmembrane</keyword>
<keyword evidence="3" id="KW-0804">Transcription</keyword>
<dbReference type="Gene3D" id="1.10.10.60">
    <property type="entry name" value="Homeodomain-like"/>
    <property type="match status" value="2"/>
</dbReference>
<evidence type="ECO:0000259" key="5">
    <source>
        <dbReference type="PROSITE" id="PS01124"/>
    </source>
</evidence>
<evidence type="ECO:0000313" key="6">
    <source>
        <dbReference type="EMBL" id="TXF90008.1"/>
    </source>
</evidence>
<feature type="domain" description="HTH araC/xylS-type" evidence="5">
    <location>
        <begin position="276"/>
        <end position="380"/>
    </location>
</feature>
<comment type="caution">
    <text evidence="6">The sequence shown here is derived from an EMBL/GenBank/DDBJ whole genome shotgun (WGS) entry which is preliminary data.</text>
</comment>
<keyword evidence="4" id="KW-0472">Membrane</keyword>
<organism evidence="6 7">
    <name type="scientific">Neolewinella aurantiaca</name>
    <dbReference type="NCBI Taxonomy" id="2602767"/>
    <lineage>
        <taxon>Bacteria</taxon>
        <taxon>Pseudomonadati</taxon>
        <taxon>Bacteroidota</taxon>
        <taxon>Saprospiria</taxon>
        <taxon>Saprospirales</taxon>
        <taxon>Lewinellaceae</taxon>
        <taxon>Neolewinella</taxon>
    </lineage>
</organism>
<feature type="transmembrane region" description="Helical" evidence="4">
    <location>
        <begin position="38"/>
        <end position="59"/>
    </location>
</feature>
<dbReference type="RefSeq" id="WP_147930328.1">
    <property type="nucleotide sequence ID" value="NZ_VOXD01000010.1"/>
</dbReference>
<dbReference type="InterPro" id="IPR009057">
    <property type="entry name" value="Homeodomain-like_sf"/>
</dbReference>
<dbReference type="PANTHER" id="PTHR43280">
    <property type="entry name" value="ARAC-FAMILY TRANSCRIPTIONAL REGULATOR"/>
    <property type="match status" value="1"/>
</dbReference>
<feature type="transmembrane region" description="Helical" evidence="4">
    <location>
        <begin position="188"/>
        <end position="208"/>
    </location>
</feature>
<proteinExistence type="predicted"/>
<dbReference type="PROSITE" id="PS01124">
    <property type="entry name" value="HTH_ARAC_FAMILY_2"/>
    <property type="match status" value="1"/>
</dbReference>
<name>A0A5C7FHQ3_9BACT</name>
<dbReference type="GO" id="GO:0003700">
    <property type="term" value="F:DNA-binding transcription factor activity"/>
    <property type="evidence" value="ECO:0007669"/>
    <property type="project" value="InterPro"/>
</dbReference>
<feature type="transmembrane region" description="Helical" evidence="4">
    <location>
        <begin position="102"/>
        <end position="122"/>
    </location>
</feature>
<feature type="transmembrane region" description="Helical" evidence="4">
    <location>
        <begin position="214"/>
        <end position="236"/>
    </location>
</feature>
<accession>A0A5C7FHQ3</accession>
<dbReference type="PROSITE" id="PS00041">
    <property type="entry name" value="HTH_ARAC_FAMILY_1"/>
    <property type="match status" value="1"/>
</dbReference>
<dbReference type="Pfam" id="PF12833">
    <property type="entry name" value="HTH_18"/>
    <property type="match status" value="1"/>
</dbReference>
<sequence length="381" mass="43582">MLLYVRGITLLNTILSVGVFLGVSLTIFLLFRQSYKSYANIFLALVVCCCTMCILPGYLYGARLLQYIPQFSNVGIILFPVLGPLIYLYTKASTQRSFRLEARDLFHLVPFLLFFLLDWKLLVSSDVKVFTDHIRMLEEGIYPIPVWERALKMLITLAYFLLSVRRVFRYQQHLSDTSVHIDRSYAQWLLLFSSVLLMPLVAIGLVVFTQYRLVSATLLAVSFVSFILMVYLAALLKPALFHKFPNRIEKESAAEVARKKYESSNLRSDQKKAMAQKVLSFVVNEKPYLEPELTLGQLAGKVGIPSHYLSQVINEEIEQSFGDFINGYRVERAKAMLADDDFSHFTIIAMAYEAGFNSKTAFYEAFRKFTGTTPGKYRKSL</sequence>
<keyword evidence="2" id="KW-0238">DNA-binding</keyword>
<feature type="transmembrane region" description="Helical" evidence="4">
    <location>
        <begin position="71"/>
        <end position="90"/>
    </location>
</feature>
<evidence type="ECO:0000256" key="3">
    <source>
        <dbReference type="ARBA" id="ARBA00023163"/>
    </source>
</evidence>
<evidence type="ECO:0000256" key="4">
    <source>
        <dbReference type="SAM" id="Phobius"/>
    </source>
</evidence>
<dbReference type="PANTHER" id="PTHR43280:SF29">
    <property type="entry name" value="ARAC-FAMILY TRANSCRIPTIONAL REGULATOR"/>
    <property type="match status" value="1"/>
</dbReference>
<dbReference type="OrthoDB" id="5492415at2"/>
<dbReference type="EMBL" id="VOXD01000010">
    <property type="protein sequence ID" value="TXF90008.1"/>
    <property type="molecule type" value="Genomic_DNA"/>
</dbReference>
<dbReference type="InterPro" id="IPR018062">
    <property type="entry name" value="HTH_AraC-typ_CS"/>
</dbReference>
<reference evidence="6 7" key="1">
    <citation type="submission" date="2019-08" db="EMBL/GenBank/DDBJ databases">
        <title>Lewinella sp. strain SSH13 Genome sequencing and assembly.</title>
        <authorList>
            <person name="Kim I."/>
        </authorList>
    </citation>
    <scope>NUCLEOTIDE SEQUENCE [LARGE SCALE GENOMIC DNA]</scope>
    <source>
        <strain evidence="6 7">SSH13</strain>
    </source>
</reference>